<proteinExistence type="predicted"/>
<name>A0A7J6FAA7_CANSA</name>
<evidence type="ECO:0000313" key="3">
    <source>
        <dbReference type="Proteomes" id="UP000583929"/>
    </source>
</evidence>
<feature type="domain" description="Replication factor A C-terminal" evidence="1">
    <location>
        <begin position="26"/>
        <end position="111"/>
    </location>
</feature>
<evidence type="ECO:0000259" key="1">
    <source>
        <dbReference type="Pfam" id="PF08646"/>
    </source>
</evidence>
<keyword evidence="3" id="KW-1185">Reference proteome</keyword>
<organism evidence="2 3">
    <name type="scientific">Cannabis sativa</name>
    <name type="common">Hemp</name>
    <name type="synonym">Marijuana</name>
    <dbReference type="NCBI Taxonomy" id="3483"/>
    <lineage>
        <taxon>Eukaryota</taxon>
        <taxon>Viridiplantae</taxon>
        <taxon>Streptophyta</taxon>
        <taxon>Embryophyta</taxon>
        <taxon>Tracheophyta</taxon>
        <taxon>Spermatophyta</taxon>
        <taxon>Magnoliopsida</taxon>
        <taxon>eudicotyledons</taxon>
        <taxon>Gunneridae</taxon>
        <taxon>Pentapetalae</taxon>
        <taxon>rosids</taxon>
        <taxon>fabids</taxon>
        <taxon>Rosales</taxon>
        <taxon>Cannabaceae</taxon>
        <taxon>Cannabis</taxon>
    </lineage>
</organism>
<dbReference type="AlphaFoldDB" id="A0A7J6FAA7"/>
<dbReference type="Pfam" id="PF08646">
    <property type="entry name" value="Rep_fac-A_C"/>
    <property type="match status" value="1"/>
</dbReference>
<protein>
    <recommendedName>
        <fullName evidence="1">Replication factor A C-terminal domain-containing protein</fullName>
    </recommendedName>
</protein>
<sequence length="119" mass="13177">MHQSPLKISDNPSGTWLAQNTVKKCHFQAQLTDHTGSLIATIFGKNAEKFSNCTAEELIHIPNDQNILSIARLFTTSKFFIYLKARADEYSSESRTKHSVISLLESDAESSTSNTANDA</sequence>
<dbReference type="InterPro" id="IPR012340">
    <property type="entry name" value="NA-bd_OB-fold"/>
</dbReference>
<accession>A0A7J6FAA7</accession>
<dbReference type="Gene3D" id="2.40.50.140">
    <property type="entry name" value="Nucleic acid-binding proteins"/>
    <property type="match status" value="1"/>
</dbReference>
<dbReference type="Proteomes" id="UP000583929">
    <property type="component" value="Unassembled WGS sequence"/>
</dbReference>
<dbReference type="InterPro" id="IPR013955">
    <property type="entry name" value="Rep_factor-A_C"/>
</dbReference>
<comment type="caution">
    <text evidence="2">The sequence shown here is derived from an EMBL/GenBank/DDBJ whole genome shotgun (WGS) entry which is preliminary data.</text>
</comment>
<reference evidence="2 3" key="1">
    <citation type="journal article" date="2020" name="bioRxiv">
        <title>Sequence and annotation of 42 cannabis genomes reveals extensive copy number variation in cannabinoid synthesis and pathogen resistance genes.</title>
        <authorList>
            <person name="Mckernan K.J."/>
            <person name="Helbert Y."/>
            <person name="Kane L.T."/>
            <person name="Ebling H."/>
            <person name="Zhang L."/>
            <person name="Liu B."/>
            <person name="Eaton Z."/>
            <person name="Mclaughlin S."/>
            <person name="Kingan S."/>
            <person name="Baybayan P."/>
            <person name="Concepcion G."/>
            <person name="Jordan M."/>
            <person name="Riva A."/>
            <person name="Barbazuk W."/>
            <person name="Harkins T."/>
        </authorList>
    </citation>
    <scope>NUCLEOTIDE SEQUENCE [LARGE SCALE GENOMIC DNA]</scope>
    <source>
        <strain evidence="3">cv. Jamaican Lion 4</strain>
        <tissue evidence="2">Leaf</tissue>
    </source>
</reference>
<evidence type="ECO:0000313" key="2">
    <source>
        <dbReference type="EMBL" id="KAF4366809.1"/>
    </source>
</evidence>
<dbReference type="SUPFAM" id="SSF50249">
    <property type="entry name" value="Nucleic acid-binding proteins"/>
    <property type="match status" value="1"/>
</dbReference>
<gene>
    <name evidence="2" type="ORF">G4B88_018232</name>
</gene>
<dbReference type="EMBL" id="JAATIQ010000252">
    <property type="protein sequence ID" value="KAF4366809.1"/>
    <property type="molecule type" value="Genomic_DNA"/>
</dbReference>